<dbReference type="EMBL" id="CP045915">
    <property type="protein sequence ID" value="QGH35032.1"/>
    <property type="molecule type" value="Genomic_DNA"/>
</dbReference>
<sequence>MDGKRKTPQVLIIYEALAKRKVLSSIDQKRYQRLKCGYDGELLFDTFVQAQHTSFYVLHDLQLMFNDRFCQIDSVLLANNTMYIFEVKNYAGEYYFDHDALCMGDQVEIENPINQRNGTESLVRSFLQFHGYDIVVKAYIIFINPQCTVFHTPVDKQLLFYSNLKRFLLKLATNSHITQLDTQFSELLQASHNITHSYQQIPNYQCQELQKGVTCQHCGSFSFKITYSQVQCQECQQTEVVQCTILRHIEEFCFLFPFEKLTTKTIYEWCDGRIAVKRSSRITQVFSQEK</sequence>
<evidence type="ECO:0000313" key="3">
    <source>
        <dbReference type="Proteomes" id="UP000339690"/>
    </source>
</evidence>
<dbReference type="PROSITE" id="PS50965">
    <property type="entry name" value="NERD"/>
    <property type="match status" value="1"/>
</dbReference>
<accession>A0A5Q2TLS4</accession>
<dbReference type="AlphaFoldDB" id="A0A5Q2TLS4"/>
<protein>
    <recommendedName>
        <fullName evidence="1">NERD domain-containing protein</fullName>
    </recommendedName>
</protein>
<reference evidence="2 3" key="1">
    <citation type="submission" date="2019-11" db="EMBL/GenBank/DDBJ databases">
        <title>Gracilibacillus salitolerans sp. nov., a moderate halophile isolated from a saline soil in northwest China.</title>
        <authorList>
            <person name="Gan L."/>
        </authorList>
    </citation>
    <scope>NUCLEOTIDE SEQUENCE [LARGE SCALE GENOMIC DNA]</scope>
    <source>
        <strain evidence="2 3">SCU50</strain>
    </source>
</reference>
<name>A0A5Q2TLS4_9BACI</name>
<gene>
    <name evidence="2" type="ORF">GI584_13715</name>
</gene>
<feature type="domain" description="NERD" evidence="1">
    <location>
        <begin position="36"/>
        <end position="146"/>
    </location>
</feature>
<proteinExistence type="predicted"/>
<dbReference type="Proteomes" id="UP000339690">
    <property type="component" value="Chromosome"/>
</dbReference>
<keyword evidence="3" id="KW-1185">Reference proteome</keyword>
<organism evidence="2 3">
    <name type="scientific">Gracilibacillus salitolerans</name>
    <dbReference type="NCBI Taxonomy" id="2663022"/>
    <lineage>
        <taxon>Bacteria</taxon>
        <taxon>Bacillati</taxon>
        <taxon>Bacillota</taxon>
        <taxon>Bacilli</taxon>
        <taxon>Bacillales</taxon>
        <taxon>Bacillaceae</taxon>
        <taxon>Gracilibacillus</taxon>
    </lineage>
</organism>
<evidence type="ECO:0000259" key="1">
    <source>
        <dbReference type="PROSITE" id="PS50965"/>
    </source>
</evidence>
<evidence type="ECO:0000313" key="2">
    <source>
        <dbReference type="EMBL" id="QGH35032.1"/>
    </source>
</evidence>
<dbReference type="InterPro" id="IPR011528">
    <property type="entry name" value="NERD"/>
</dbReference>
<dbReference type="KEGG" id="grc:GI584_13715"/>
<dbReference type="Pfam" id="PF08378">
    <property type="entry name" value="NERD"/>
    <property type="match status" value="1"/>
</dbReference>